<reference evidence="1" key="1">
    <citation type="submission" date="2015-04" db="EMBL/GenBank/DDBJ databases">
        <title>The genome sequence of the plant pathogenic Rhizarian Plasmodiophora brassicae reveals insights in its biotrophic life cycle and the origin of chitin synthesis.</title>
        <authorList>
            <person name="Schwelm A."/>
            <person name="Fogelqvist J."/>
            <person name="Knaust A."/>
            <person name="Julke S."/>
            <person name="Lilja T."/>
            <person name="Dhandapani V."/>
            <person name="Bonilla-Rosso G."/>
            <person name="Karlsson M."/>
            <person name="Shevchenko A."/>
            <person name="Choi S.R."/>
            <person name="Kim H.G."/>
            <person name="Park J.Y."/>
            <person name="Lim Y.P."/>
            <person name="Ludwig-Muller J."/>
            <person name="Dixelius C."/>
        </authorList>
    </citation>
    <scope>NUCLEOTIDE SEQUENCE</scope>
    <source>
        <tissue evidence="1">Potato root galls</tissue>
    </source>
</reference>
<organism evidence="1">
    <name type="scientific">Spongospora subterranea</name>
    <dbReference type="NCBI Taxonomy" id="70186"/>
    <lineage>
        <taxon>Eukaryota</taxon>
        <taxon>Sar</taxon>
        <taxon>Rhizaria</taxon>
        <taxon>Endomyxa</taxon>
        <taxon>Phytomyxea</taxon>
        <taxon>Plasmodiophorida</taxon>
        <taxon>Plasmodiophoridae</taxon>
        <taxon>Spongospora</taxon>
    </lineage>
</organism>
<evidence type="ECO:0000313" key="1">
    <source>
        <dbReference type="EMBL" id="CRZ02870.1"/>
    </source>
</evidence>
<dbReference type="AlphaFoldDB" id="A0A0H5QL74"/>
<feature type="non-terminal residue" evidence="1">
    <location>
        <position position="1"/>
    </location>
</feature>
<protein>
    <submittedName>
        <fullName evidence="1">Uncharacterized protein</fullName>
    </submittedName>
</protein>
<sequence>CGDSEFRIDPVLNSLILRTSLVMDLDIDPRSLEIHRAALRSCWEFPAFYQFASLFRVPLLLPTFSLDDLELWLVRSCCVDVENGLLPELHWKLYYAGMGEARTKKYSDWHKVIQKTSTYLLDIPYRDMSLADKVSCAFLQLNG</sequence>
<accession>A0A0H5QL74</accession>
<proteinExistence type="predicted"/>
<name>A0A0H5QL74_9EUKA</name>
<dbReference type="EMBL" id="HACM01002428">
    <property type="protein sequence ID" value="CRZ02870.1"/>
    <property type="molecule type" value="Transcribed_RNA"/>
</dbReference>